<evidence type="ECO:0000313" key="10">
    <source>
        <dbReference type="EMBL" id="MDB8685246.1"/>
    </source>
</evidence>
<dbReference type="Proteomes" id="UP000286137">
    <property type="component" value="Unassembled WGS sequence"/>
</dbReference>
<evidence type="ECO:0000313" key="14">
    <source>
        <dbReference type="EMBL" id="NSI58954.1"/>
    </source>
</evidence>
<evidence type="ECO:0000313" key="26">
    <source>
        <dbReference type="EMBL" id="RHJ15261.1"/>
    </source>
</evidence>
<evidence type="ECO:0000313" key="15">
    <source>
        <dbReference type="EMBL" id="NSI64689.1"/>
    </source>
</evidence>
<dbReference type="EMBL" id="JAPRBD010000004">
    <property type="protein sequence ID" value="MCZ0689414.1"/>
    <property type="molecule type" value="Genomic_DNA"/>
</dbReference>
<dbReference type="InterPro" id="IPR000835">
    <property type="entry name" value="HTH_MarR-typ"/>
</dbReference>
<dbReference type="STRING" id="33038.GCA_900067245_02573"/>
<keyword evidence="1" id="KW-0805">Transcription regulation</keyword>
<evidence type="ECO:0000313" key="13">
    <source>
        <dbReference type="EMBL" id="NSI18547.1"/>
    </source>
</evidence>
<reference evidence="5" key="5">
    <citation type="submission" date="2021-10" db="EMBL/GenBank/DDBJ databases">
        <title>Collection of gut derived symbiotic bacterial strains cultured from healthy donors.</title>
        <authorList>
            <person name="Lin H."/>
            <person name="Littmann E."/>
            <person name="Claire K."/>
            <person name="Pamer E."/>
        </authorList>
    </citation>
    <scope>NUCLEOTIDE SEQUENCE</scope>
    <source>
        <strain evidence="6">MSK.23.18</strain>
        <strain evidence="5">MSK.23.4</strain>
    </source>
</reference>
<evidence type="ECO:0000313" key="39">
    <source>
        <dbReference type="Proteomes" id="UP000286137"/>
    </source>
</evidence>
<dbReference type="EMBL" id="JAPZED010000003">
    <property type="protein sequence ID" value="MCZ7693211.1"/>
    <property type="molecule type" value="Genomic_DNA"/>
</dbReference>
<evidence type="ECO:0000313" key="31">
    <source>
        <dbReference type="Proteomes" id="UP000235093"/>
    </source>
</evidence>
<dbReference type="EMBL" id="QRQE01000003">
    <property type="protein sequence ID" value="RHM80945.1"/>
    <property type="molecule type" value="Genomic_DNA"/>
</dbReference>
<keyword evidence="2" id="KW-0238">DNA-binding</keyword>
<reference evidence="9" key="8">
    <citation type="submission" date="2022-12" db="EMBL/GenBank/DDBJ databases">
        <title>Genome of R. gnavus strain RSHDN_123.</title>
        <authorList>
            <person name="Abdugheni R."/>
        </authorList>
    </citation>
    <scope>NUCLEOTIDE SEQUENCE</scope>
    <source>
        <strain evidence="9">RSHDN_123</strain>
    </source>
</reference>
<evidence type="ECO:0000313" key="25">
    <source>
        <dbReference type="EMBL" id="RHG82397.1"/>
    </source>
</evidence>
<evidence type="ECO:0000313" key="23">
    <source>
        <dbReference type="EMBL" id="RHD07340.1"/>
    </source>
</evidence>
<reference evidence="7" key="6">
    <citation type="submission" date="2022-11" db="EMBL/GenBank/DDBJ databases">
        <title>Temperate bacteriophages infecting mucin-degrading bacterium Ruminococcus gnavus from the human gut.</title>
        <authorList>
            <person name="Buttimer C."/>
        </authorList>
    </citation>
    <scope>NUCLEOTIDE SEQUENCE</scope>
    <source>
        <strain evidence="7">CCUG 49994</strain>
        <strain evidence="8">CCUG 52279</strain>
    </source>
</reference>
<evidence type="ECO:0000313" key="38">
    <source>
        <dbReference type="Proteomes" id="UP000285697"/>
    </source>
</evidence>
<dbReference type="PRINTS" id="PR00598">
    <property type="entry name" value="HTHMARR"/>
</dbReference>
<dbReference type="Proteomes" id="UP000285610">
    <property type="component" value="Unassembled WGS sequence"/>
</dbReference>
<evidence type="ECO:0000313" key="20">
    <source>
        <dbReference type="EMBL" id="RGM24394.1"/>
    </source>
</evidence>
<protein>
    <submittedName>
        <fullName evidence="16">MarR family transcriptional regulator</fullName>
    </submittedName>
    <submittedName>
        <fullName evidence="5 13">Winged helix-turn-helix transcriptional regulator</fullName>
    </submittedName>
</protein>
<dbReference type="EMBL" id="QSSX01000007">
    <property type="protein sequence ID" value="RGM24394.1"/>
    <property type="molecule type" value="Genomic_DNA"/>
</dbReference>
<evidence type="ECO:0000313" key="9">
    <source>
        <dbReference type="EMBL" id="MCZ7693211.1"/>
    </source>
</evidence>
<evidence type="ECO:0000313" key="6">
    <source>
        <dbReference type="EMBL" id="MCB5617993.1"/>
    </source>
</evidence>
<proteinExistence type="predicted"/>
<dbReference type="EMBL" id="QRLN01000003">
    <property type="protein sequence ID" value="RHJ15261.1"/>
    <property type="molecule type" value="Genomic_DNA"/>
</dbReference>
<evidence type="ECO:0000313" key="32">
    <source>
        <dbReference type="Proteomes" id="UP000260808"/>
    </source>
</evidence>
<dbReference type="EMBL" id="NIHT01000019">
    <property type="protein sequence ID" value="PLT73159.1"/>
    <property type="molecule type" value="Genomic_DNA"/>
</dbReference>
<evidence type="ECO:0000313" key="18">
    <source>
        <dbReference type="EMBL" id="PLT73287.1"/>
    </source>
</evidence>
<dbReference type="EMBL" id="QRIA01000009">
    <property type="protein sequence ID" value="RHG19087.1"/>
    <property type="molecule type" value="Genomic_DNA"/>
</dbReference>
<evidence type="ECO:0000313" key="5">
    <source>
        <dbReference type="EMBL" id="MCB5492918.1"/>
    </source>
</evidence>
<name>A0A2N5NEV0_MEDGN</name>
<evidence type="ECO:0000313" key="36">
    <source>
        <dbReference type="Proteomes" id="UP000284472"/>
    </source>
</evidence>
<dbReference type="EMBL" id="JAAIRY010000006">
    <property type="protein sequence ID" value="NSI64689.1"/>
    <property type="molecule type" value="Genomic_DNA"/>
</dbReference>
<comment type="caution">
    <text evidence="16">The sequence shown here is derived from an EMBL/GenBank/DDBJ whole genome shotgun (WGS) entry which is preliminary data.</text>
</comment>
<dbReference type="EMBL" id="NIHW01000017">
    <property type="protein sequence ID" value="PLT86728.1"/>
    <property type="molecule type" value="Genomic_DNA"/>
</dbReference>
<dbReference type="PANTHER" id="PTHR42756">
    <property type="entry name" value="TRANSCRIPTIONAL REGULATOR, MARR"/>
    <property type="match status" value="1"/>
</dbReference>
<dbReference type="EMBL" id="QSIR01000007">
    <property type="protein sequence ID" value="RHD07340.1"/>
    <property type="molecule type" value="Genomic_DNA"/>
</dbReference>
<dbReference type="Proteomes" id="UP000283834">
    <property type="component" value="Unassembled WGS sequence"/>
</dbReference>
<dbReference type="Proteomes" id="UP000234840">
    <property type="component" value="Unassembled WGS sequence"/>
</dbReference>
<dbReference type="EMBL" id="JAAIRM010000005">
    <property type="protein sequence ID" value="NSI18547.1"/>
    <property type="molecule type" value="Genomic_DNA"/>
</dbReference>
<evidence type="ECO:0000313" key="12">
    <source>
        <dbReference type="EMBL" id="MDE1203969.1"/>
    </source>
</evidence>
<dbReference type="EMBL" id="QRTJ01000005">
    <property type="protein sequence ID" value="RGQ70208.1"/>
    <property type="molecule type" value="Genomic_DNA"/>
</dbReference>
<dbReference type="InterPro" id="IPR036388">
    <property type="entry name" value="WH-like_DNA-bd_sf"/>
</dbReference>
<dbReference type="Proteomes" id="UP000285697">
    <property type="component" value="Unassembled WGS sequence"/>
</dbReference>
<evidence type="ECO:0000313" key="21">
    <source>
        <dbReference type="EMBL" id="RGQ70208.1"/>
    </source>
</evidence>
<dbReference type="Gene3D" id="1.10.10.10">
    <property type="entry name" value="Winged helix-like DNA-binding domain superfamily/Winged helix DNA-binding domain"/>
    <property type="match status" value="1"/>
</dbReference>
<dbReference type="RefSeq" id="WP_004842545.1">
    <property type="nucleotide sequence ID" value="NZ_AP031446.1"/>
</dbReference>
<organism evidence="16 29">
    <name type="scientific">Mediterraneibacter gnavus</name>
    <name type="common">Ruminococcus gnavus</name>
    <dbReference type="NCBI Taxonomy" id="33038"/>
    <lineage>
        <taxon>Bacteria</taxon>
        <taxon>Bacillati</taxon>
        <taxon>Bacillota</taxon>
        <taxon>Clostridia</taxon>
        <taxon>Lachnospirales</taxon>
        <taxon>Lachnospiraceae</taxon>
        <taxon>Mediterraneibacter</taxon>
    </lineage>
</organism>
<sequence>MDAYKTINDTLVHLFNEIWELEEKAIITEEFKDITNNDMHIIEAIGLGEESTMSAVARTLGITAGSLTTSMNSLVNKKYVTRQRSETDRRVVYIQLTGKGKKAYEHHKNFHMQMTNAVIENLKEQELAILLQTLDKLSDFFRGYQEREQEKKTEL</sequence>
<dbReference type="EMBL" id="JAQMLA010000002">
    <property type="protein sequence ID" value="MDB8685246.1"/>
    <property type="molecule type" value="Genomic_DNA"/>
</dbReference>
<dbReference type="SMART" id="SM00347">
    <property type="entry name" value="HTH_MARR"/>
    <property type="match status" value="1"/>
</dbReference>
<evidence type="ECO:0000313" key="7">
    <source>
        <dbReference type="EMBL" id="MCZ0666031.1"/>
    </source>
</evidence>
<evidence type="ECO:0000256" key="3">
    <source>
        <dbReference type="ARBA" id="ARBA00023163"/>
    </source>
</evidence>
<dbReference type="Proteomes" id="UP001296580">
    <property type="component" value="Unassembled WGS sequence"/>
</dbReference>
<evidence type="ECO:0000313" key="8">
    <source>
        <dbReference type="EMBL" id="MCZ0689414.1"/>
    </source>
</evidence>
<dbReference type="Pfam" id="PF12802">
    <property type="entry name" value="MarR_2"/>
    <property type="match status" value="1"/>
</dbReference>
<dbReference type="EMBL" id="JAQMLR010000010">
    <property type="protein sequence ID" value="MDB8739217.1"/>
    <property type="molecule type" value="Genomic_DNA"/>
</dbReference>
<dbReference type="Proteomes" id="UP001212160">
    <property type="component" value="Unassembled WGS sequence"/>
</dbReference>
<dbReference type="EMBL" id="NIHM01000025">
    <property type="protein sequence ID" value="PLT52780.1"/>
    <property type="molecule type" value="Genomic_DNA"/>
</dbReference>
<dbReference type="EMBL" id="NIHS01000008">
    <property type="protein sequence ID" value="PLT73287.1"/>
    <property type="molecule type" value="Genomic_DNA"/>
</dbReference>
<dbReference type="Proteomes" id="UP000283992">
    <property type="component" value="Unassembled WGS sequence"/>
</dbReference>
<evidence type="ECO:0000313" key="22">
    <source>
        <dbReference type="EMBL" id="RGT36069.1"/>
    </source>
</evidence>
<dbReference type="Proteomes" id="UP001211731">
    <property type="component" value="Unassembled WGS sequence"/>
</dbReference>
<dbReference type="Proteomes" id="UP001296643">
    <property type="component" value="Unassembled WGS sequence"/>
</dbReference>
<dbReference type="Proteomes" id="UP001296581">
    <property type="component" value="Unassembled WGS sequence"/>
</dbReference>
<reference evidence="10" key="9">
    <citation type="submission" date="2023-01" db="EMBL/GenBank/DDBJ databases">
        <title>Human gut microbiome strain richness.</title>
        <authorList>
            <person name="Chen-Liaw A."/>
        </authorList>
    </citation>
    <scope>NUCLEOTIDE SEQUENCE</scope>
    <source>
        <strain evidence="11">1001217st1_A9_1001217B_191108</strain>
        <strain evidence="10">RTP21484st1_H11_RTP21484_190118</strain>
    </source>
</reference>
<reference evidence="32 33" key="2">
    <citation type="submission" date="2018-08" db="EMBL/GenBank/DDBJ databases">
        <title>A genome reference for cultivated species of the human gut microbiota.</title>
        <authorList>
            <person name="Zou Y."/>
            <person name="Xue W."/>
            <person name="Luo G."/>
        </authorList>
    </citation>
    <scope>NUCLEOTIDE SEQUENCE [LARGE SCALE GENOMIC DNA]</scope>
    <source>
        <strain evidence="22 33">AF19-16AC</strain>
        <strain evidence="21 39">AF27-4BH</strain>
        <strain evidence="27 37">AF33-12</strain>
        <strain evidence="26 35">AM12-54</strain>
        <strain evidence="25 34">AM21-18</strain>
        <strain evidence="24 38">AM22-7AC</strain>
        <strain evidence="23 36">AM32-6</strain>
        <strain evidence="20 32">TF01-20-2</strain>
    </source>
</reference>
<dbReference type="Proteomes" id="UP000234849">
    <property type="component" value="Unassembled WGS sequence"/>
</dbReference>
<gene>
    <name evidence="16" type="ORF">CDL18_13810</name>
    <name evidence="19" type="ORF">CDL20_08125</name>
    <name evidence="17" type="ORF">CDL23_12040</name>
    <name evidence="18" type="ORF">CDL26_06550</name>
    <name evidence="26" type="ORF">DW142_03325</name>
    <name evidence="25" type="ORF">DW243_12630</name>
    <name evidence="24" type="ORF">DW270_08890</name>
    <name evidence="23" type="ORF">DW812_06350</name>
    <name evidence="22" type="ORF">DWX36_15310</name>
    <name evidence="21" type="ORF">DWY88_04480</name>
    <name evidence="27" type="ORF">DWZ50_01555</name>
    <name evidence="20" type="ORF">DXC31_04530</name>
    <name evidence="13" type="ORF">G4958_04055</name>
    <name evidence="15" type="ORF">G4981_05285</name>
    <name evidence="14" type="ORF">G4993_11170</name>
    <name evidence="6" type="ORF">LIQ08_02270</name>
    <name evidence="5" type="ORF">LIQ10_04065</name>
    <name evidence="12" type="ORF">O4N78_10395</name>
    <name evidence="9" type="ORF">O8D18_04020</name>
    <name evidence="8" type="ORF">OZZ16_05715</name>
    <name evidence="7" type="ORF">OZZ17_00545</name>
    <name evidence="11" type="ORF">PNU63_10640</name>
    <name evidence="10" type="ORF">PNW85_00905</name>
</gene>
<dbReference type="Proteomes" id="UP000284472">
    <property type="component" value="Unassembled WGS sequence"/>
</dbReference>
<reference evidence="13" key="4">
    <citation type="submission" date="2020-02" db="EMBL/GenBank/DDBJ databases">
        <authorList>
            <person name="Littmann E."/>
            <person name="Sorbara M."/>
        </authorList>
    </citation>
    <scope>NUCLEOTIDE SEQUENCE</scope>
    <source>
        <strain evidence="15">MSK.11.9</strain>
        <strain evidence="14">MSK.15.32</strain>
        <strain evidence="13">MSK.22.53</strain>
    </source>
</reference>
<evidence type="ECO:0000313" key="34">
    <source>
        <dbReference type="Proteomes" id="UP000283981"/>
    </source>
</evidence>
<keyword evidence="3" id="KW-0804">Transcription</keyword>
<dbReference type="Proteomes" id="UP001079535">
    <property type="component" value="Unassembled WGS sequence"/>
</dbReference>
<dbReference type="Proteomes" id="UP001297370">
    <property type="component" value="Unassembled WGS sequence"/>
</dbReference>
<dbReference type="Proteomes" id="UP001148455">
    <property type="component" value="Unassembled WGS sequence"/>
</dbReference>
<evidence type="ECO:0000313" key="33">
    <source>
        <dbReference type="Proteomes" id="UP000283834"/>
    </source>
</evidence>
<evidence type="ECO:0000313" key="16">
    <source>
        <dbReference type="EMBL" id="PLT52780.1"/>
    </source>
</evidence>
<evidence type="ECO:0000313" key="24">
    <source>
        <dbReference type="EMBL" id="RHG19087.1"/>
    </source>
</evidence>
<dbReference type="EMBL" id="JAJBOM010000002">
    <property type="protein sequence ID" value="MCB5617993.1"/>
    <property type="molecule type" value="Genomic_DNA"/>
</dbReference>
<reference evidence="13" key="3">
    <citation type="journal article" date="2020" name="Cell Host Microbe">
        <title>Functional and Genomic Variation between Human-Derived Isolates of Lachnospiraceae Reveals Inter- and Intra-Species Diversity.</title>
        <authorList>
            <person name="Sorbara M.T."/>
            <person name="Littmann E.R."/>
            <person name="Fontana E."/>
            <person name="Moody T.U."/>
            <person name="Kohout C.E."/>
            <person name="Gjonbalaj M."/>
            <person name="Eaton V."/>
            <person name="Seok R."/>
            <person name="Leiner I.M."/>
            <person name="Pamer E.G."/>
        </authorList>
    </citation>
    <scope>NUCLEOTIDE SEQUENCE</scope>
    <source>
        <strain evidence="15">MSK.11.9</strain>
        <strain evidence="14">MSK.15.32</strain>
        <strain evidence="13">MSK.22.53</strain>
    </source>
</reference>
<evidence type="ECO:0000313" key="27">
    <source>
        <dbReference type="EMBL" id="RHM80945.1"/>
    </source>
</evidence>
<evidence type="ECO:0000313" key="37">
    <source>
        <dbReference type="Proteomes" id="UP000285610"/>
    </source>
</evidence>
<dbReference type="SUPFAM" id="SSF46785">
    <property type="entry name" value="Winged helix' DNA-binding domain"/>
    <property type="match status" value="1"/>
</dbReference>
<dbReference type="Proteomes" id="UP000234891">
    <property type="component" value="Unassembled WGS sequence"/>
</dbReference>
<dbReference type="EMBL" id="QRIS01000022">
    <property type="protein sequence ID" value="RHG82397.1"/>
    <property type="molecule type" value="Genomic_DNA"/>
</dbReference>
<dbReference type="GO" id="GO:0003677">
    <property type="term" value="F:DNA binding"/>
    <property type="evidence" value="ECO:0007669"/>
    <property type="project" value="UniProtKB-KW"/>
</dbReference>
<reference evidence="28 29" key="1">
    <citation type="journal article" date="2017" name="Genome Med.">
        <title>A novel Ruminococcus gnavus clade enriched in inflammatory bowel disease patients.</title>
        <authorList>
            <person name="Hall A.B."/>
            <person name="Yassour M."/>
            <person name="Sauk J."/>
            <person name="Garner A."/>
            <person name="Jiang X."/>
            <person name="Arthur T."/>
            <person name="Lagoudas G.K."/>
            <person name="Vatanen T."/>
            <person name="Fornelos N."/>
            <person name="Wilson R."/>
            <person name="Bertha M."/>
            <person name="Cohen M."/>
            <person name="Garber J."/>
            <person name="Khalili H."/>
            <person name="Gevers D."/>
            <person name="Ananthakrishnan A.N."/>
            <person name="Kugathasan S."/>
            <person name="Lander E.S."/>
            <person name="Blainey P."/>
            <person name="Vlamakis H."/>
            <person name="Xavier R.J."/>
            <person name="Huttenhower C."/>
        </authorList>
    </citation>
    <scope>NUCLEOTIDE SEQUENCE [LARGE SCALE GENOMIC DNA]</scope>
    <source>
        <strain evidence="16 29">RJX1118</strain>
        <strain evidence="18 30">RJX1124</strain>
        <strain evidence="17 31">RJX1125</strain>
        <strain evidence="19 28">RJX1128</strain>
    </source>
</reference>
<dbReference type="EMBL" id="JAJBNC010000005">
    <property type="protein sequence ID" value="MCB5492918.1"/>
    <property type="molecule type" value="Genomic_DNA"/>
</dbReference>
<dbReference type="Proteomes" id="UP000235093">
    <property type="component" value="Unassembled WGS sequence"/>
</dbReference>
<dbReference type="EMBL" id="JAPZEG010000011">
    <property type="protein sequence ID" value="MDE1203969.1"/>
    <property type="molecule type" value="Genomic_DNA"/>
</dbReference>
<evidence type="ECO:0000313" key="11">
    <source>
        <dbReference type="EMBL" id="MDB8739217.1"/>
    </source>
</evidence>
<evidence type="ECO:0000313" key="28">
    <source>
        <dbReference type="Proteomes" id="UP000234840"/>
    </source>
</evidence>
<dbReference type="PANTHER" id="PTHR42756:SF1">
    <property type="entry name" value="TRANSCRIPTIONAL REPRESSOR OF EMRAB OPERON"/>
    <property type="match status" value="1"/>
</dbReference>
<dbReference type="AlphaFoldDB" id="A0A2N5NEV0"/>
<evidence type="ECO:0000256" key="1">
    <source>
        <dbReference type="ARBA" id="ARBA00023015"/>
    </source>
</evidence>
<dbReference type="GO" id="GO:0003700">
    <property type="term" value="F:DNA-binding transcription factor activity"/>
    <property type="evidence" value="ECO:0007669"/>
    <property type="project" value="InterPro"/>
</dbReference>
<dbReference type="EMBL" id="JAAIRV010000021">
    <property type="protein sequence ID" value="NSI58954.1"/>
    <property type="molecule type" value="Genomic_DNA"/>
</dbReference>
<dbReference type="PROSITE" id="PS50995">
    <property type="entry name" value="HTH_MARR_2"/>
    <property type="match status" value="1"/>
</dbReference>
<evidence type="ECO:0000313" key="29">
    <source>
        <dbReference type="Proteomes" id="UP000234849"/>
    </source>
</evidence>
<accession>A0A2N5NEV0</accession>
<dbReference type="Proteomes" id="UP000260808">
    <property type="component" value="Unassembled WGS sequence"/>
</dbReference>
<dbReference type="Proteomes" id="UP001149331">
    <property type="component" value="Unassembled WGS sequence"/>
</dbReference>
<evidence type="ECO:0000256" key="2">
    <source>
        <dbReference type="ARBA" id="ARBA00023125"/>
    </source>
</evidence>
<dbReference type="InterPro" id="IPR036390">
    <property type="entry name" value="WH_DNA-bd_sf"/>
</dbReference>
<dbReference type="GeneID" id="57433662"/>
<evidence type="ECO:0000313" key="35">
    <source>
        <dbReference type="Proteomes" id="UP000283992"/>
    </source>
</evidence>
<dbReference type="EMBL" id="JAPRAY010000001">
    <property type="protein sequence ID" value="MCZ0666031.1"/>
    <property type="molecule type" value="Genomic_DNA"/>
</dbReference>
<dbReference type="Proteomes" id="UP001297422">
    <property type="component" value="Unassembled WGS sequence"/>
</dbReference>
<dbReference type="EMBL" id="QRWQ01000023">
    <property type="protein sequence ID" value="RGT36069.1"/>
    <property type="molecule type" value="Genomic_DNA"/>
</dbReference>
<evidence type="ECO:0000313" key="30">
    <source>
        <dbReference type="Proteomes" id="UP000234891"/>
    </source>
</evidence>
<dbReference type="Proteomes" id="UP001076974">
    <property type="component" value="Unassembled WGS sequence"/>
</dbReference>
<reference evidence="12" key="7">
    <citation type="submission" date="2022-12" db="EMBL/GenBank/DDBJ databases">
        <title>Genome of R. gnavus strain RSHDN_120.</title>
        <authorList>
            <person name="Abdugheni R."/>
        </authorList>
    </citation>
    <scope>NUCLEOTIDE SEQUENCE</scope>
    <source>
        <strain evidence="12">RSHDN_120</strain>
    </source>
</reference>
<dbReference type="Proteomes" id="UP000283981">
    <property type="component" value="Unassembled WGS sequence"/>
</dbReference>
<feature type="domain" description="HTH marR-type" evidence="4">
    <location>
        <begin position="1"/>
        <end position="139"/>
    </location>
</feature>
<evidence type="ECO:0000259" key="4">
    <source>
        <dbReference type="PROSITE" id="PS50995"/>
    </source>
</evidence>
<evidence type="ECO:0000313" key="19">
    <source>
        <dbReference type="EMBL" id="PLT86728.1"/>
    </source>
</evidence>
<evidence type="ECO:0000313" key="17">
    <source>
        <dbReference type="EMBL" id="PLT73159.1"/>
    </source>
</evidence>